<keyword evidence="3" id="KW-1185">Reference proteome</keyword>
<reference evidence="2" key="1">
    <citation type="submission" date="2022-12" db="EMBL/GenBank/DDBJ databases">
        <authorList>
            <person name="Petersen C."/>
        </authorList>
    </citation>
    <scope>NUCLEOTIDE SEQUENCE</scope>
    <source>
        <strain evidence="2">IBT 21472</strain>
    </source>
</reference>
<organism evidence="2 3">
    <name type="scientific">Penicillium atrosanguineum</name>
    <dbReference type="NCBI Taxonomy" id="1132637"/>
    <lineage>
        <taxon>Eukaryota</taxon>
        <taxon>Fungi</taxon>
        <taxon>Dikarya</taxon>
        <taxon>Ascomycota</taxon>
        <taxon>Pezizomycotina</taxon>
        <taxon>Eurotiomycetes</taxon>
        <taxon>Eurotiomycetidae</taxon>
        <taxon>Eurotiales</taxon>
        <taxon>Aspergillaceae</taxon>
        <taxon>Penicillium</taxon>
    </lineage>
</organism>
<dbReference type="PANTHER" id="PTHR43591:SF110">
    <property type="entry name" value="RHODANESE DOMAIN-CONTAINING PROTEIN"/>
    <property type="match status" value="1"/>
</dbReference>
<accession>A0A9W9PUX6</accession>
<dbReference type="AlphaFoldDB" id="A0A9W9PUX6"/>
<evidence type="ECO:0000313" key="3">
    <source>
        <dbReference type="Proteomes" id="UP001147746"/>
    </source>
</evidence>
<dbReference type="InterPro" id="IPR041698">
    <property type="entry name" value="Methyltransf_25"/>
</dbReference>
<comment type="caution">
    <text evidence="2">The sequence shown here is derived from an EMBL/GenBank/DDBJ whole genome shotgun (WGS) entry which is preliminary data.</text>
</comment>
<evidence type="ECO:0000313" key="2">
    <source>
        <dbReference type="EMBL" id="KAJ5310949.1"/>
    </source>
</evidence>
<dbReference type="EMBL" id="JAPZBO010000007">
    <property type="protein sequence ID" value="KAJ5310949.1"/>
    <property type="molecule type" value="Genomic_DNA"/>
</dbReference>
<dbReference type="CDD" id="cd02440">
    <property type="entry name" value="AdoMet_MTases"/>
    <property type="match status" value="1"/>
</dbReference>
<reference evidence="2" key="2">
    <citation type="journal article" date="2023" name="IMA Fungus">
        <title>Comparative genomic study of the Penicillium genus elucidates a diverse pangenome and 15 lateral gene transfer events.</title>
        <authorList>
            <person name="Petersen C."/>
            <person name="Sorensen T."/>
            <person name="Nielsen M.R."/>
            <person name="Sondergaard T.E."/>
            <person name="Sorensen J.L."/>
            <person name="Fitzpatrick D.A."/>
            <person name="Frisvad J.C."/>
            <person name="Nielsen K.L."/>
        </authorList>
    </citation>
    <scope>NUCLEOTIDE SEQUENCE</scope>
    <source>
        <strain evidence="2">IBT 21472</strain>
    </source>
</reference>
<dbReference type="Proteomes" id="UP001147746">
    <property type="component" value="Unassembled WGS sequence"/>
</dbReference>
<dbReference type="Pfam" id="PF13649">
    <property type="entry name" value="Methyltransf_25"/>
    <property type="match status" value="1"/>
</dbReference>
<sequence>MTRATTFTELYSGKGILETYMIAEKITRYFTKDLIQMSGLTESTLRPLKVLDLACGTGVVCDDLHEVLDSQLHDTWELTCGDISTELTAHVKRKILEKGWKNTSATIMDAQDTKLPSGYYTHVFVALAFTSFPDTQAAVKDVMRVLHPGGKLTISTWQRTEWLAVLEAAVATIPGNLPFPTTKEFMSCMNPGWDSEDYVHSRLVDAGFQEVHVTTVSKEFHTTTEDLFGIAEPVIPIIVSKWWSQELREENEKKILPSLKKHLDMTYGTTGLVPQKWSAVFADCQKKA</sequence>
<gene>
    <name evidence="2" type="ORF">N7476_006809</name>
</gene>
<evidence type="ECO:0000259" key="1">
    <source>
        <dbReference type="Pfam" id="PF13649"/>
    </source>
</evidence>
<dbReference type="SUPFAM" id="SSF53335">
    <property type="entry name" value="S-adenosyl-L-methionine-dependent methyltransferases"/>
    <property type="match status" value="1"/>
</dbReference>
<feature type="domain" description="Methyltransferase" evidence="1">
    <location>
        <begin position="50"/>
        <end position="150"/>
    </location>
</feature>
<dbReference type="PANTHER" id="PTHR43591">
    <property type="entry name" value="METHYLTRANSFERASE"/>
    <property type="match status" value="1"/>
</dbReference>
<name>A0A9W9PUX6_9EURO</name>
<dbReference type="Gene3D" id="3.40.50.150">
    <property type="entry name" value="Vaccinia Virus protein VP39"/>
    <property type="match status" value="1"/>
</dbReference>
<proteinExistence type="predicted"/>
<protein>
    <recommendedName>
        <fullName evidence="1">Methyltransferase domain-containing protein</fullName>
    </recommendedName>
</protein>
<dbReference type="InterPro" id="IPR029063">
    <property type="entry name" value="SAM-dependent_MTases_sf"/>
</dbReference>